<evidence type="ECO:0000256" key="3">
    <source>
        <dbReference type="ARBA" id="ARBA00022917"/>
    </source>
</evidence>
<name>A0A0T6AXG8_9SCAR</name>
<feature type="domain" description="Elongation factor 1 beta central acidic region eukaryote" evidence="7">
    <location>
        <begin position="156"/>
        <end position="182"/>
    </location>
</feature>
<dbReference type="PROSITE" id="PS00825">
    <property type="entry name" value="EF1BD_2"/>
    <property type="match status" value="1"/>
</dbReference>
<evidence type="ECO:0000256" key="2">
    <source>
        <dbReference type="ARBA" id="ARBA00022768"/>
    </source>
</evidence>
<evidence type="ECO:0000259" key="7">
    <source>
        <dbReference type="SMART" id="SM01182"/>
    </source>
</evidence>
<organism evidence="8 9">
    <name type="scientific">Oryctes borbonicus</name>
    <dbReference type="NCBI Taxonomy" id="1629725"/>
    <lineage>
        <taxon>Eukaryota</taxon>
        <taxon>Metazoa</taxon>
        <taxon>Ecdysozoa</taxon>
        <taxon>Arthropoda</taxon>
        <taxon>Hexapoda</taxon>
        <taxon>Insecta</taxon>
        <taxon>Pterygota</taxon>
        <taxon>Neoptera</taxon>
        <taxon>Endopterygota</taxon>
        <taxon>Coleoptera</taxon>
        <taxon>Polyphaga</taxon>
        <taxon>Scarabaeiformia</taxon>
        <taxon>Scarabaeidae</taxon>
        <taxon>Dynastinae</taxon>
        <taxon>Oryctes</taxon>
    </lineage>
</organism>
<proteinExistence type="inferred from homology"/>
<feature type="domain" description="Translation elongation factor EF1B beta/delta subunit guanine nucleotide exchange" evidence="6">
    <location>
        <begin position="191"/>
        <end position="277"/>
    </location>
</feature>
<dbReference type="Proteomes" id="UP000051574">
    <property type="component" value="Unassembled WGS sequence"/>
</dbReference>
<evidence type="ECO:0000259" key="6">
    <source>
        <dbReference type="SMART" id="SM00888"/>
    </source>
</evidence>
<evidence type="ECO:0000313" key="8">
    <source>
        <dbReference type="EMBL" id="KRT79836.1"/>
    </source>
</evidence>
<evidence type="ECO:0000256" key="5">
    <source>
        <dbReference type="SAM" id="Coils"/>
    </source>
</evidence>
<accession>A0A0T6AXG8</accession>
<reference evidence="8 9" key="1">
    <citation type="submission" date="2015-09" db="EMBL/GenBank/DDBJ databases">
        <title>Draft genome of the scarab beetle Oryctes borbonicus.</title>
        <authorList>
            <person name="Meyer J.M."/>
            <person name="Markov G.V."/>
            <person name="Baskaran P."/>
            <person name="Herrmann M."/>
            <person name="Sommer R.J."/>
            <person name="Roedelsperger C."/>
        </authorList>
    </citation>
    <scope>NUCLEOTIDE SEQUENCE [LARGE SCALE GENOMIC DNA]</scope>
    <source>
        <strain evidence="8">OB123</strain>
        <tissue evidence="8">Whole animal</tissue>
    </source>
</reference>
<sequence>LAYALLKWQTRCDLKAEKMSSSLVHENVWIERPRYEEAEEKYHESLNKATLTPLANEVAKARQRLNEIRDNFEPTAEMTIAIDTGAIKALEKKMGEFQKVISSINDRLAQLDSRLQSIEDRLNEKPSTGRRLSHSIELPQQDVEKVVEADDDGVDLFASDSEDDEELNKLKEERLAAYNAKKSNKPAVIAKSSVILDVKPWSDETDMKEMEELIRTIEMDGLLWGASKLVPLAYGINKLQINCVIEDDKVSVDELQEKIEANENYVQSVDIAAFNKI</sequence>
<dbReference type="InterPro" id="IPR036219">
    <property type="entry name" value="eEF-1beta-like_sf"/>
</dbReference>
<dbReference type="GO" id="GO:0005085">
    <property type="term" value="F:guanyl-nucleotide exchange factor activity"/>
    <property type="evidence" value="ECO:0007669"/>
    <property type="project" value="TreeGrafter"/>
</dbReference>
<dbReference type="PANTHER" id="PTHR11595">
    <property type="entry name" value="EF-HAND AND COILED-COIL DOMAIN-CONTAINING FAMILY MEMBER"/>
    <property type="match status" value="1"/>
</dbReference>
<keyword evidence="9" id="KW-1185">Reference proteome</keyword>
<dbReference type="GO" id="GO:0005853">
    <property type="term" value="C:eukaryotic translation elongation factor 1 complex"/>
    <property type="evidence" value="ECO:0007669"/>
    <property type="project" value="InterPro"/>
</dbReference>
<dbReference type="InterPro" id="IPR001326">
    <property type="entry name" value="Transl_elong_EF1B_B/D_CS"/>
</dbReference>
<dbReference type="PANTHER" id="PTHR11595:SF26">
    <property type="entry name" value="ELONGATION FACTOR 1-DELTA"/>
    <property type="match status" value="1"/>
</dbReference>
<dbReference type="GO" id="GO:0003746">
    <property type="term" value="F:translation elongation factor activity"/>
    <property type="evidence" value="ECO:0007669"/>
    <property type="project" value="UniProtKB-KW"/>
</dbReference>
<comment type="similarity">
    <text evidence="1 4">Belongs to the EF-1-beta/EF-1-delta family.</text>
</comment>
<keyword evidence="2 4" id="KW-0251">Elongation factor</keyword>
<dbReference type="GO" id="GO:0005829">
    <property type="term" value="C:cytosol"/>
    <property type="evidence" value="ECO:0007669"/>
    <property type="project" value="TreeGrafter"/>
</dbReference>
<dbReference type="EMBL" id="LJIG01022577">
    <property type="protein sequence ID" value="KRT79836.1"/>
    <property type="molecule type" value="Genomic_DNA"/>
</dbReference>
<dbReference type="Gene3D" id="3.30.70.60">
    <property type="match status" value="1"/>
</dbReference>
<dbReference type="Pfam" id="PF10587">
    <property type="entry name" value="EF-1_beta_acid"/>
    <property type="match status" value="1"/>
</dbReference>
<keyword evidence="5" id="KW-0175">Coiled coil</keyword>
<comment type="caution">
    <text evidence="8">The sequence shown here is derived from an EMBL/GenBank/DDBJ whole genome shotgun (WGS) entry which is preliminary data.</text>
</comment>
<dbReference type="CDD" id="cd00292">
    <property type="entry name" value="EF1B"/>
    <property type="match status" value="1"/>
</dbReference>
<keyword evidence="3 4" id="KW-0648">Protein biosynthesis</keyword>
<protein>
    <recommendedName>
        <fullName evidence="10">Translation elongation factor EF1B beta/delta subunit guanine nucleotide exchange domain-containing protein</fullName>
    </recommendedName>
</protein>
<dbReference type="InterPro" id="IPR014717">
    <property type="entry name" value="Transl_elong_EF1B/ribsomal_bS6"/>
</dbReference>
<dbReference type="AlphaFoldDB" id="A0A0T6AXG8"/>
<dbReference type="Pfam" id="PF00736">
    <property type="entry name" value="EF1_GNE"/>
    <property type="match status" value="1"/>
</dbReference>
<dbReference type="SMART" id="SM01182">
    <property type="entry name" value="EF-1_beta_acid"/>
    <property type="match status" value="1"/>
</dbReference>
<dbReference type="InterPro" id="IPR018940">
    <property type="entry name" value="EF-1_beta_acid_region_euk"/>
</dbReference>
<dbReference type="InterPro" id="IPR014038">
    <property type="entry name" value="EF1B_bsu/dsu_GNE"/>
</dbReference>
<dbReference type="FunFam" id="3.30.70.60:FF:000001">
    <property type="entry name" value="Elongation factor 1-beta 1 like"/>
    <property type="match status" value="1"/>
</dbReference>
<evidence type="ECO:0000313" key="9">
    <source>
        <dbReference type="Proteomes" id="UP000051574"/>
    </source>
</evidence>
<evidence type="ECO:0008006" key="10">
    <source>
        <dbReference type="Google" id="ProtNLM"/>
    </source>
</evidence>
<evidence type="ECO:0000256" key="1">
    <source>
        <dbReference type="ARBA" id="ARBA00007411"/>
    </source>
</evidence>
<feature type="non-terminal residue" evidence="8">
    <location>
        <position position="1"/>
    </location>
</feature>
<feature type="coiled-coil region" evidence="5">
    <location>
        <begin position="87"/>
        <end position="121"/>
    </location>
</feature>
<evidence type="ECO:0000256" key="4">
    <source>
        <dbReference type="RuleBase" id="RU003791"/>
    </source>
</evidence>
<dbReference type="SMART" id="SM00888">
    <property type="entry name" value="EF1_GNE"/>
    <property type="match status" value="1"/>
</dbReference>
<dbReference type="SUPFAM" id="SSF54984">
    <property type="entry name" value="eEF-1beta-like"/>
    <property type="match status" value="1"/>
</dbReference>
<dbReference type="OrthoDB" id="331763at2759"/>
<gene>
    <name evidence="8" type="ORF">AMK59_6790</name>
</gene>
<dbReference type="InterPro" id="IPR049720">
    <property type="entry name" value="EF1B_bsu/dsu"/>
</dbReference>